<dbReference type="Gene3D" id="6.10.250.2090">
    <property type="match status" value="1"/>
</dbReference>
<sequence length="449" mass="48779">MRIRCEKKRKRVWSLPKFGLRCGCAFAAELVSLVSLIRRADSCLATLLTRQTPMSQNGIDRKDRIPSPSGSSSSHGNVVDHHAANVTDELPAGPRRTIDPNKHIITVQPLKRSEMQPSYAQDLGTGEVTHGLYGSLMHGLGVITGLCGMIPCCPCPNPFREVQQGSVGLVSRFGQFYKSVDPGLVQVNVCTESLRIVDVKIQISPIGRQSVITRDNVNVEIDSVIYFQICNPYRSAFGITDLRQALIERAQTTLRHVVGARAVQSVVTEREAIAFEIAEIVGGRRGQVGCGDRGYFDQGYHLQVRYGLTCFLFFSAEVSASLSSAAQQKRLGESKVIAARAEVDSARLMRQAADILASPAAMQIRQLEARTSFPPPLPLFLGGDAHPAPARRTVQAMAKSGNSKVIFVPMQLQSDVVGQLAAGELELWAGRGEQQWCWGGRGDAGGAVE</sequence>
<keyword evidence="5" id="KW-1185">Reference proteome</keyword>
<dbReference type="EMBL" id="JACAZI010000009">
    <property type="protein sequence ID" value="KAF7352177.1"/>
    <property type="molecule type" value="Genomic_DNA"/>
</dbReference>
<evidence type="ECO:0000313" key="4">
    <source>
        <dbReference type="EMBL" id="KAF7352177.1"/>
    </source>
</evidence>
<dbReference type="AlphaFoldDB" id="A0A8H6Y5G8"/>
<dbReference type="PANTHER" id="PTHR10264">
    <property type="entry name" value="BAND 7 PROTEIN-RELATED"/>
    <property type="match status" value="1"/>
</dbReference>
<gene>
    <name evidence="4" type="ORF">MVEN_01180900</name>
</gene>
<feature type="domain" description="Band 7" evidence="3">
    <location>
        <begin position="157"/>
        <end position="328"/>
    </location>
</feature>
<dbReference type="SUPFAM" id="SSF117892">
    <property type="entry name" value="Band 7/SPFH domain"/>
    <property type="match status" value="1"/>
</dbReference>
<reference evidence="4" key="1">
    <citation type="submission" date="2020-05" db="EMBL/GenBank/DDBJ databases">
        <title>Mycena genomes resolve the evolution of fungal bioluminescence.</title>
        <authorList>
            <person name="Tsai I.J."/>
        </authorList>
    </citation>
    <scope>NUCLEOTIDE SEQUENCE</scope>
    <source>
        <strain evidence="4">CCC161011</strain>
    </source>
</reference>
<evidence type="ECO:0000256" key="1">
    <source>
        <dbReference type="ARBA" id="ARBA00008164"/>
    </source>
</evidence>
<evidence type="ECO:0000259" key="3">
    <source>
        <dbReference type="SMART" id="SM00244"/>
    </source>
</evidence>
<dbReference type="PRINTS" id="PR00721">
    <property type="entry name" value="STOMATIN"/>
</dbReference>
<dbReference type="InterPro" id="IPR001972">
    <property type="entry name" value="Stomatin_HflK_fam"/>
</dbReference>
<feature type="region of interest" description="Disordered" evidence="2">
    <location>
        <begin position="55"/>
        <end position="79"/>
    </location>
</feature>
<evidence type="ECO:0000313" key="5">
    <source>
        <dbReference type="Proteomes" id="UP000620124"/>
    </source>
</evidence>
<proteinExistence type="inferred from homology"/>
<dbReference type="SMART" id="SM00244">
    <property type="entry name" value="PHB"/>
    <property type="match status" value="1"/>
</dbReference>
<dbReference type="GO" id="GO:0098552">
    <property type="term" value="C:side of membrane"/>
    <property type="evidence" value="ECO:0007669"/>
    <property type="project" value="UniProtKB-ARBA"/>
</dbReference>
<name>A0A8H6Y5G8_9AGAR</name>
<dbReference type="InterPro" id="IPR001107">
    <property type="entry name" value="Band_7"/>
</dbReference>
<dbReference type="FunFam" id="3.30.479.30:FF:000004">
    <property type="entry name" value="Putative membrane protease family, stomatin"/>
    <property type="match status" value="1"/>
</dbReference>
<evidence type="ECO:0000256" key="2">
    <source>
        <dbReference type="SAM" id="MobiDB-lite"/>
    </source>
</evidence>
<comment type="caution">
    <text evidence="4">The sequence shown here is derived from an EMBL/GenBank/DDBJ whole genome shotgun (WGS) entry which is preliminary data.</text>
</comment>
<protein>
    <recommendedName>
        <fullName evidence="3">Band 7 domain-containing protein</fullName>
    </recommendedName>
</protein>
<dbReference type="PANTHER" id="PTHR10264:SF19">
    <property type="entry name" value="AT06885P-RELATED"/>
    <property type="match status" value="1"/>
</dbReference>
<dbReference type="Pfam" id="PF01145">
    <property type="entry name" value="Band_7"/>
    <property type="match status" value="1"/>
</dbReference>
<dbReference type="Gene3D" id="3.30.479.30">
    <property type="entry name" value="Band 7 domain"/>
    <property type="match status" value="1"/>
</dbReference>
<dbReference type="InterPro" id="IPR036013">
    <property type="entry name" value="Band_7/SPFH_dom_sf"/>
</dbReference>
<dbReference type="GO" id="GO:0005886">
    <property type="term" value="C:plasma membrane"/>
    <property type="evidence" value="ECO:0007669"/>
    <property type="project" value="InterPro"/>
</dbReference>
<dbReference type="Proteomes" id="UP000620124">
    <property type="component" value="Unassembled WGS sequence"/>
</dbReference>
<comment type="similarity">
    <text evidence="1">Belongs to the band 7/mec-2 family.</text>
</comment>
<dbReference type="OrthoDB" id="2105077at2759"/>
<accession>A0A8H6Y5G8</accession>
<organism evidence="4 5">
    <name type="scientific">Mycena venus</name>
    <dbReference type="NCBI Taxonomy" id="2733690"/>
    <lineage>
        <taxon>Eukaryota</taxon>
        <taxon>Fungi</taxon>
        <taxon>Dikarya</taxon>
        <taxon>Basidiomycota</taxon>
        <taxon>Agaricomycotina</taxon>
        <taxon>Agaricomycetes</taxon>
        <taxon>Agaricomycetidae</taxon>
        <taxon>Agaricales</taxon>
        <taxon>Marasmiineae</taxon>
        <taxon>Mycenaceae</taxon>
        <taxon>Mycena</taxon>
    </lineage>
</organism>
<dbReference type="InterPro" id="IPR043202">
    <property type="entry name" value="Band-7_stomatin-like"/>
</dbReference>